<dbReference type="OrthoDB" id="376826at2759"/>
<reference evidence="2" key="1">
    <citation type="submission" date="2016-05" db="EMBL/GenBank/DDBJ databases">
        <title>Comparative genomics of biotechnologically important yeasts.</title>
        <authorList>
            <consortium name="DOE Joint Genome Institute"/>
            <person name="Riley R."/>
            <person name="Haridas S."/>
            <person name="Wolfe K.H."/>
            <person name="Lopes M.R."/>
            <person name="Hittinger C.T."/>
            <person name="Goker M."/>
            <person name="Salamov A."/>
            <person name="Wisecaver J."/>
            <person name="Long T.M."/>
            <person name="Aerts A.L."/>
            <person name="Barry K."/>
            <person name="Choi C."/>
            <person name="Clum A."/>
            <person name="Coughlan A.Y."/>
            <person name="Deshpande S."/>
            <person name="Douglass A.P."/>
            <person name="Hanson S.J."/>
            <person name="Klenk H.-P."/>
            <person name="Labutti K."/>
            <person name="Lapidus A."/>
            <person name="Lindquist E."/>
            <person name="Lipzen A."/>
            <person name="Meier-Kolthoff J.P."/>
            <person name="Ohm R.A."/>
            <person name="Otillar R.P."/>
            <person name="Pangilinan J."/>
            <person name="Peng Y."/>
            <person name="Rokas A."/>
            <person name="Rosa C.A."/>
            <person name="Scheuner C."/>
            <person name="Sibirny A.A."/>
            <person name="Slot J.C."/>
            <person name="Stielow J.B."/>
            <person name="Sun H."/>
            <person name="Kurtzman C.P."/>
            <person name="Blackwell M."/>
            <person name="Grigoriev I.V."/>
            <person name="Jeffries T.W."/>
        </authorList>
    </citation>
    <scope>NUCLEOTIDE SEQUENCE [LARGE SCALE GENOMIC DNA]</scope>
    <source>
        <strain evidence="2">NRRL Y-12698</strain>
    </source>
</reference>
<organism evidence="1 2">
    <name type="scientific">Babjeviella inositovora NRRL Y-12698</name>
    <dbReference type="NCBI Taxonomy" id="984486"/>
    <lineage>
        <taxon>Eukaryota</taxon>
        <taxon>Fungi</taxon>
        <taxon>Dikarya</taxon>
        <taxon>Ascomycota</taxon>
        <taxon>Saccharomycotina</taxon>
        <taxon>Pichiomycetes</taxon>
        <taxon>Serinales incertae sedis</taxon>
        <taxon>Babjeviella</taxon>
    </lineage>
</organism>
<dbReference type="RefSeq" id="XP_018982836.1">
    <property type="nucleotide sequence ID" value="XM_019129957.1"/>
</dbReference>
<dbReference type="GeneID" id="30147810"/>
<dbReference type="EMBL" id="KV454440">
    <property type="protein sequence ID" value="ODQ77508.1"/>
    <property type="molecule type" value="Genomic_DNA"/>
</dbReference>
<sequence length="273" mass="29586">MSNIEEIPEGTEAPVGAAHLGESKTMEHLHKYPIVHTALKATPGHSSFFTNSVAPHLSAIRNSGVVAPVSHAVDSVGNGALDQLDKVVPQLQTVQVWDITCPIAHASEEAARQVVSRHKQVQETLEKRVFAPVRNGLHSGASTVGFAVDSHVVPRVAGVVDPVVRPVNRVFERAIRNYFPEGGDEVLTRDGFYNEFTRSLTLVGTIGMRATPKAVMLPWNTAKHTGTTFTEQRKLQTEGGFVTKTMRSGTGTVRALSQQGFKAMEHTACLLHD</sequence>
<proteinExistence type="predicted"/>
<evidence type="ECO:0000313" key="2">
    <source>
        <dbReference type="Proteomes" id="UP000094336"/>
    </source>
</evidence>
<gene>
    <name evidence="1" type="ORF">BABINDRAFT_163514</name>
</gene>
<evidence type="ECO:0000313" key="1">
    <source>
        <dbReference type="EMBL" id="ODQ77508.1"/>
    </source>
</evidence>
<dbReference type="Proteomes" id="UP000094336">
    <property type="component" value="Unassembled WGS sequence"/>
</dbReference>
<keyword evidence="2" id="KW-1185">Reference proteome</keyword>
<name>A0A1E3QIS4_9ASCO</name>
<dbReference type="Pfam" id="PF17316">
    <property type="entry name" value="Perilipin_2"/>
    <property type="match status" value="1"/>
</dbReference>
<dbReference type="AlphaFoldDB" id="A0A1E3QIS4"/>
<accession>A0A1E3QIS4</accession>
<protein>
    <submittedName>
        <fullName evidence="1">Uncharacterized protein</fullName>
    </submittedName>
</protein>